<gene>
    <name evidence="1" type="ORF">WDS16_03700</name>
</gene>
<sequence length="91" mass="10247">MKIPSDFPPVLYVPCYQHVSDPSDARVLLDNTRDGRSSLFVYSALDRLYTCMGRDQPWVVIPTSYLSSLRDVAPFDLVLLDVVVPEEARAS</sequence>
<keyword evidence="2" id="KW-1185">Reference proteome</keyword>
<dbReference type="RefSeq" id="WP_338890589.1">
    <property type="nucleotide sequence ID" value="NZ_CP147846.1"/>
</dbReference>
<dbReference type="NCBIfam" id="NF042914">
    <property type="entry name" value="SAV915_dom"/>
    <property type="match status" value="1"/>
</dbReference>
<dbReference type="InterPro" id="IPR049975">
    <property type="entry name" value="SAV_915-like_dom"/>
</dbReference>
<accession>A0ABZ2PPK3</accession>
<name>A0ABZ2PPK3_9NOCA</name>
<evidence type="ECO:0000313" key="2">
    <source>
        <dbReference type="Proteomes" id="UP001432000"/>
    </source>
</evidence>
<dbReference type="EMBL" id="CP147846">
    <property type="protein sequence ID" value="WXG69671.1"/>
    <property type="molecule type" value="Genomic_DNA"/>
</dbReference>
<organism evidence="1 2">
    <name type="scientific">Rhodococcus sovatensis</name>
    <dbReference type="NCBI Taxonomy" id="1805840"/>
    <lineage>
        <taxon>Bacteria</taxon>
        <taxon>Bacillati</taxon>
        <taxon>Actinomycetota</taxon>
        <taxon>Actinomycetes</taxon>
        <taxon>Mycobacteriales</taxon>
        <taxon>Nocardiaceae</taxon>
        <taxon>Rhodococcus</taxon>
    </lineage>
</organism>
<protein>
    <submittedName>
        <fullName evidence="1">SAV_915 family protein</fullName>
    </submittedName>
</protein>
<evidence type="ECO:0000313" key="1">
    <source>
        <dbReference type="EMBL" id="WXG69671.1"/>
    </source>
</evidence>
<dbReference type="Proteomes" id="UP001432000">
    <property type="component" value="Chromosome"/>
</dbReference>
<proteinExistence type="predicted"/>
<reference evidence="1 2" key="1">
    <citation type="submission" date="2024-03" db="EMBL/GenBank/DDBJ databases">
        <title>Natural products discovery in diverse microorganisms through a two-stage MS feature dereplication strategy.</title>
        <authorList>
            <person name="Zhang R."/>
        </authorList>
    </citation>
    <scope>NUCLEOTIDE SEQUENCE [LARGE SCALE GENOMIC DNA]</scope>
    <source>
        <strain evidence="1 2">18930</strain>
    </source>
</reference>